<evidence type="ECO:0000256" key="1">
    <source>
        <dbReference type="SAM" id="MobiDB-lite"/>
    </source>
</evidence>
<protein>
    <recommendedName>
        <fullName evidence="4">BTB domain-containing protein</fullName>
    </recommendedName>
</protein>
<organism evidence="2 3">
    <name type="scientific">Clohesyomyces aquaticus</name>
    <dbReference type="NCBI Taxonomy" id="1231657"/>
    <lineage>
        <taxon>Eukaryota</taxon>
        <taxon>Fungi</taxon>
        <taxon>Dikarya</taxon>
        <taxon>Ascomycota</taxon>
        <taxon>Pezizomycotina</taxon>
        <taxon>Dothideomycetes</taxon>
        <taxon>Pleosporomycetidae</taxon>
        <taxon>Pleosporales</taxon>
        <taxon>Lindgomycetaceae</taxon>
        <taxon>Clohesyomyces</taxon>
    </lineage>
</organism>
<dbReference type="AlphaFoldDB" id="A0A1Y1ZR08"/>
<gene>
    <name evidence="2" type="ORF">BCR34DRAFT_587118</name>
</gene>
<dbReference type="STRING" id="1231657.A0A1Y1ZR08"/>
<dbReference type="OrthoDB" id="3594103at2759"/>
<keyword evidence="3" id="KW-1185">Reference proteome</keyword>
<feature type="compositionally biased region" description="Polar residues" evidence="1">
    <location>
        <begin position="421"/>
        <end position="434"/>
    </location>
</feature>
<sequence>MSVSENSTVREPIEMMEDGDQQFGLGELAVSSFGKSPYTDQKFVALDVGSARTRFLVHRTLLEQSPVLSGKASSFLGGDKSIADVIPLPDLDEPTAHTLVHYLYTGIFQTLRSPDLLKDGMLEGYKLGTCVYCAATRYKIPGLANLAKDKITFCGDSLSILDILIVSRESAFPMLLDDEVWFPTYLETAIKDAFNKDPELFSKPDFSDQIEGDRRYRQVVMKAILNAVARGPVATNEAQSGVPKPAEEEMVEISSARVRHDSGTQGLPEELNGTAEPDINGAAKPEEDTPLGADAADENPTTVETSKTVEPVFDAIDPVVEETPAKPEPVTDETGWGKSTTYQNMGGKKSKKDVVSEDAPIVQEATVQDPAPLIQESIVEQESLVVKEIEPIVGKESPVVKESEPVVEEVNAVSKELVGESTPTGEDASVQNETPVPKKNRKNRKKKAAQAGNAAVAVA</sequence>
<feature type="region of interest" description="Disordered" evidence="1">
    <location>
        <begin position="257"/>
        <end position="305"/>
    </location>
</feature>
<dbReference type="PANTHER" id="PTHR37538">
    <property type="entry name" value="BTB DOMAIN-CONTAINING PROTEIN"/>
    <property type="match status" value="1"/>
</dbReference>
<dbReference type="EMBL" id="MCFA01000049">
    <property type="protein sequence ID" value="ORY12658.1"/>
    <property type="molecule type" value="Genomic_DNA"/>
</dbReference>
<dbReference type="Proteomes" id="UP000193144">
    <property type="component" value="Unassembled WGS sequence"/>
</dbReference>
<reference evidence="2 3" key="1">
    <citation type="submission" date="2016-07" db="EMBL/GenBank/DDBJ databases">
        <title>Pervasive Adenine N6-methylation of Active Genes in Fungi.</title>
        <authorList>
            <consortium name="DOE Joint Genome Institute"/>
            <person name="Mondo S.J."/>
            <person name="Dannebaum R.O."/>
            <person name="Kuo R.C."/>
            <person name="Labutti K."/>
            <person name="Haridas S."/>
            <person name="Kuo A."/>
            <person name="Salamov A."/>
            <person name="Ahrendt S.R."/>
            <person name="Lipzen A."/>
            <person name="Sullivan W."/>
            <person name="Andreopoulos W.B."/>
            <person name="Clum A."/>
            <person name="Lindquist E."/>
            <person name="Daum C."/>
            <person name="Ramamoorthy G.K."/>
            <person name="Gryganskyi A."/>
            <person name="Culley D."/>
            <person name="Magnuson J.K."/>
            <person name="James T.Y."/>
            <person name="O'Malley M.A."/>
            <person name="Stajich J.E."/>
            <person name="Spatafora J.W."/>
            <person name="Visel A."/>
            <person name="Grigoriev I.V."/>
        </authorList>
    </citation>
    <scope>NUCLEOTIDE SEQUENCE [LARGE SCALE GENOMIC DNA]</scope>
    <source>
        <strain evidence="2 3">CBS 115471</strain>
    </source>
</reference>
<evidence type="ECO:0008006" key="4">
    <source>
        <dbReference type="Google" id="ProtNLM"/>
    </source>
</evidence>
<dbReference type="Gene3D" id="3.30.710.10">
    <property type="entry name" value="Potassium Channel Kv1.1, Chain A"/>
    <property type="match status" value="1"/>
</dbReference>
<feature type="compositionally biased region" description="Low complexity" evidence="1">
    <location>
        <begin position="449"/>
        <end position="459"/>
    </location>
</feature>
<dbReference type="InterPro" id="IPR011333">
    <property type="entry name" value="SKP1/BTB/POZ_sf"/>
</dbReference>
<proteinExistence type="predicted"/>
<evidence type="ECO:0000313" key="3">
    <source>
        <dbReference type="Proteomes" id="UP000193144"/>
    </source>
</evidence>
<feature type="compositionally biased region" description="Basic residues" evidence="1">
    <location>
        <begin position="438"/>
        <end position="448"/>
    </location>
</feature>
<feature type="region of interest" description="Disordered" evidence="1">
    <location>
        <begin position="414"/>
        <end position="459"/>
    </location>
</feature>
<evidence type="ECO:0000313" key="2">
    <source>
        <dbReference type="EMBL" id="ORY12658.1"/>
    </source>
</evidence>
<comment type="caution">
    <text evidence="2">The sequence shown here is derived from an EMBL/GenBank/DDBJ whole genome shotgun (WGS) entry which is preliminary data.</text>
</comment>
<accession>A0A1Y1ZR08</accession>
<name>A0A1Y1ZR08_9PLEO</name>
<dbReference type="PANTHER" id="PTHR37538:SF4">
    <property type="entry name" value="PITSLRE SERINE_THREONINE-PROTEIN KINASE CDC2L1"/>
    <property type="match status" value="1"/>
</dbReference>
<feature type="region of interest" description="Disordered" evidence="1">
    <location>
        <begin position="324"/>
        <end position="351"/>
    </location>
</feature>